<sequence length="275" mass="28949">MKLPDTLGAALTLARGRIPAAETRLLLGALTGASTAQIAAYPERGLEPGLALRFVDMLVRREQGEPVAYLLGEREFYGRSFRVSPAVLIPRPETELIVDTVLARVVKDAALRILDLGTGSGALAVSLALELPAAQVTAVDISPAALAVAAANAQRLGARLRCLESDWFAALQGEVFDLIVSNPPYIAAGDPHLEEGDVRFEPPGALASGPAGLDDLARIAAEAPAYLNSGGWLLMEHGYDQGAAVRDLLLARGFLDVASARDLAGIERIGFGRRP</sequence>
<keyword evidence="9" id="KW-1185">Reference proteome</keyword>
<keyword evidence="3 5" id="KW-0949">S-adenosyl-L-methionine</keyword>
<feature type="domain" description="Release factor glutamine methyltransferase N-terminal" evidence="7">
    <location>
        <begin position="16"/>
        <end position="72"/>
    </location>
</feature>
<dbReference type="RefSeq" id="WP_169146344.1">
    <property type="nucleotide sequence ID" value="NZ_JABBGA010000010.1"/>
</dbReference>
<evidence type="ECO:0000259" key="6">
    <source>
        <dbReference type="Pfam" id="PF05175"/>
    </source>
</evidence>
<feature type="binding site" evidence="5">
    <location>
        <position position="167"/>
    </location>
    <ligand>
        <name>S-adenosyl-L-methionine</name>
        <dbReference type="ChEBI" id="CHEBI:59789"/>
    </ligand>
</feature>
<dbReference type="PROSITE" id="PS00092">
    <property type="entry name" value="N6_MTASE"/>
    <property type="match status" value="1"/>
</dbReference>
<dbReference type="SUPFAM" id="SSF53335">
    <property type="entry name" value="S-adenosyl-L-methionine-dependent methyltransferases"/>
    <property type="match status" value="1"/>
</dbReference>
<evidence type="ECO:0000259" key="7">
    <source>
        <dbReference type="Pfam" id="PF17827"/>
    </source>
</evidence>
<dbReference type="Pfam" id="PF17827">
    <property type="entry name" value="PrmC_N"/>
    <property type="match status" value="1"/>
</dbReference>
<evidence type="ECO:0000256" key="4">
    <source>
        <dbReference type="ARBA" id="ARBA00048391"/>
    </source>
</evidence>
<dbReference type="CDD" id="cd02440">
    <property type="entry name" value="AdoMet_MTases"/>
    <property type="match status" value="1"/>
</dbReference>
<dbReference type="HAMAP" id="MF_02126">
    <property type="entry name" value="RF_methyltr_PrmC"/>
    <property type="match status" value="1"/>
</dbReference>
<proteinExistence type="inferred from homology"/>
<dbReference type="InterPro" id="IPR019874">
    <property type="entry name" value="RF_methyltr_PrmC"/>
</dbReference>
<keyword evidence="1 5" id="KW-0489">Methyltransferase</keyword>
<evidence type="ECO:0000256" key="1">
    <source>
        <dbReference type="ARBA" id="ARBA00022603"/>
    </source>
</evidence>
<comment type="catalytic activity">
    <reaction evidence="4 5">
        <text>L-glutaminyl-[peptide chain release factor] + S-adenosyl-L-methionine = N(5)-methyl-L-glutaminyl-[peptide chain release factor] + S-adenosyl-L-homocysteine + H(+)</text>
        <dbReference type="Rhea" id="RHEA:42896"/>
        <dbReference type="Rhea" id="RHEA-COMP:10271"/>
        <dbReference type="Rhea" id="RHEA-COMP:10272"/>
        <dbReference type="ChEBI" id="CHEBI:15378"/>
        <dbReference type="ChEBI" id="CHEBI:30011"/>
        <dbReference type="ChEBI" id="CHEBI:57856"/>
        <dbReference type="ChEBI" id="CHEBI:59789"/>
        <dbReference type="ChEBI" id="CHEBI:61891"/>
        <dbReference type="EC" id="2.1.1.297"/>
    </reaction>
</comment>
<dbReference type="EC" id="2.1.1.297" evidence="5"/>
<dbReference type="AlphaFoldDB" id="A0A848G6D4"/>
<accession>A0A848G6D4</accession>
<evidence type="ECO:0000256" key="3">
    <source>
        <dbReference type="ARBA" id="ARBA00022691"/>
    </source>
</evidence>
<feature type="binding site" evidence="5">
    <location>
        <position position="182"/>
    </location>
    <ligand>
        <name>S-adenosyl-L-methionine</name>
        <dbReference type="ChEBI" id="CHEBI:59789"/>
    </ligand>
</feature>
<dbReference type="GO" id="GO:0003676">
    <property type="term" value="F:nucleic acid binding"/>
    <property type="evidence" value="ECO:0007669"/>
    <property type="project" value="InterPro"/>
</dbReference>
<dbReference type="InterPro" id="IPR050320">
    <property type="entry name" value="N5-glutamine_MTase"/>
</dbReference>
<protein>
    <recommendedName>
        <fullName evidence="5">Release factor glutamine methyltransferase</fullName>
        <shortName evidence="5">RF MTase</shortName>
        <ecNumber evidence="5">2.1.1.297</ecNumber>
    </recommendedName>
    <alternativeName>
        <fullName evidence="5">N5-glutamine methyltransferase PrmC</fullName>
    </alternativeName>
    <alternativeName>
        <fullName evidence="5">Protein-(glutamine-N5) MTase PrmC</fullName>
    </alternativeName>
    <alternativeName>
        <fullName evidence="5">Protein-glutamine N-methyltransferase PrmC</fullName>
    </alternativeName>
</protein>
<dbReference type="InterPro" id="IPR002052">
    <property type="entry name" value="DNA_methylase_N6_adenine_CS"/>
</dbReference>
<feature type="binding site" evidence="5">
    <location>
        <begin position="182"/>
        <end position="185"/>
    </location>
    <ligand>
        <name>substrate</name>
    </ligand>
</feature>
<evidence type="ECO:0000313" key="8">
    <source>
        <dbReference type="EMBL" id="NML26800.1"/>
    </source>
</evidence>
<gene>
    <name evidence="5 8" type="primary">prmC</name>
    <name evidence="8" type="ORF">HHL15_13675</name>
</gene>
<organism evidence="8 9">
    <name type="scientific">Zoogloea dura</name>
    <dbReference type="NCBI Taxonomy" id="2728840"/>
    <lineage>
        <taxon>Bacteria</taxon>
        <taxon>Pseudomonadati</taxon>
        <taxon>Pseudomonadota</taxon>
        <taxon>Betaproteobacteria</taxon>
        <taxon>Rhodocyclales</taxon>
        <taxon>Zoogloeaceae</taxon>
        <taxon>Zoogloea</taxon>
    </lineage>
</organism>
<dbReference type="FunFam" id="3.40.50.150:FF:000053">
    <property type="entry name" value="Release factor glutamine methyltransferase"/>
    <property type="match status" value="1"/>
</dbReference>
<dbReference type="NCBIfam" id="TIGR03534">
    <property type="entry name" value="RF_mod_PrmC"/>
    <property type="match status" value="1"/>
</dbReference>
<feature type="domain" description="Methyltransferase small" evidence="6">
    <location>
        <begin position="102"/>
        <end position="188"/>
    </location>
</feature>
<dbReference type="InterPro" id="IPR007848">
    <property type="entry name" value="Small_mtfrase_dom"/>
</dbReference>
<comment type="caution">
    <text evidence="8">The sequence shown here is derived from an EMBL/GenBank/DDBJ whole genome shotgun (WGS) entry which is preliminary data.</text>
</comment>
<dbReference type="NCBIfam" id="TIGR00536">
    <property type="entry name" value="hemK_fam"/>
    <property type="match status" value="1"/>
</dbReference>
<dbReference type="Gene3D" id="1.10.8.10">
    <property type="entry name" value="DNA helicase RuvA subunit, C-terminal domain"/>
    <property type="match status" value="1"/>
</dbReference>
<dbReference type="Gene3D" id="3.40.50.150">
    <property type="entry name" value="Vaccinia Virus protein VP39"/>
    <property type="match status" value="1"/>
</dbReference>
<evidence type="ECO:0000313" key="9">
    <source>
        <dbReference type="Proteomes" id="UP000580043"/>
    </source>
</evidence>
<dbReference type="Pfam" id="PF05175">
    <property type="entry name" value="MTS"/>
    <property type="match status" value="1"/>
</dbReference>
<name>A0A848G6D4_9RHOO</name>
<comment type="function">
    <text evidence="5">Methylates the class 1 translation termination release factors RF1/PrfA and RF2/PrfB on the glutamine residue of the universally conserved GGQ motif.</text>
</comment>
<dbReference type="EMBL" id="JABBGA010000010">
    <property type="protein sequence ID" value="NML26800.1"/>
    <property type="molecule type" value="Genomic_DNA"/>
</dbReference>
<dbReference type="GO" id="GO:0032259">
    <property type="term" value="P:methylation"/>
    <property type="evidence" value="ECO:0007669"/>
    <property type="project" value="UniProtKB-KW"/>
</dbReference>
<dbReference type="GO" id="GO:0102559">
    <property type="term" value="F:peptide chain release factor N(5)-glutamine methyltransferase activity"/>
    <property type="evidence" value="ECO:0007669"/>
    <property type="project" value="UniProtKB-EC"/>
</dbReference>
<evidence type="ECO:0000256" key="5">
    <source>
        <dbReference type="HAMAP-Rule" id="MF_02126"/>
    </source>
</evidence>
<dbReference type="InterPro" id="IPR004556">
    <property type="entry name" value="HemK-like"/>
</dbReference>
<evidence type="ECO:0000256" key="2">
    <source>
        <dbReference type="ARBA" id="ARBA00022679"/>
    </source>
</evidence>
<feature type="binding site" evidence="5">
    <location>
        <position position="140"/>
    </location>
    <ligand>
        <name>S-adenosyl-L-methionine</name>
        <dbReference type="ChEBI" id="CHEBI:59789"/>
    </ligand>
</feature>
<feature type="binding site" evidence="5">
    <location>
        <begin position="117"/>
        <end position="121"/>
    </location>
    <ligand>
        <name>S-adenosyl-L-methionine</name>
        <dbReference type="ChEBI" id="CHEBI:59789"/>
    </ligand>
</feature>
<dbReference type="PANTHER" id="PTHR18895">
    <property type="entry name" value="HEMK METHYLTRANSFERASE"/>
    <property type="match status" value="1"/>
</dbReference>
<reference evidence="8 9" key="1">
    <citation type="submission" date="2020-04" db="EMBL/GenBank/DDBJ databases">
        <title>Zoogloea sp. G-4-1-14 isolated from soil.</title>
        <authorList>
            <person name="Dahal R.H."/>
        </authorList>
    </citation>
    <scope>NUCLEOTIDE SEQUENCE [LARGE SCALE GENOMIC DNA]</scope>
    <source>
        <strain evidence="8 9">G-4-1-14</strain>
    </source>
</reference>
<dbReference type="InterPro" id="IPR029063">
    <property type="entry name" value="SAM-dependent_MTases_sf"/>
</dbReference>
<dbReference type="PANTHER" id="PTHR18895:SF74">
    <property type="entry name" value="MTRF1L RELEASE FACTOR GLUTAMINE METHYLTRANSFERASE"/>
    <property type="match status" value="1"/>
</dbReference>
<dbReference type="InterPro" id="IPR040758">
    <property type="entry name" value="PrmC_N"/>
</dbReference>
<keyword evidence="2 5" id="KW-0808">Transferase</keyword>
<comment type="similarity">
    <text evidence="5">Belongs to the protein N5-glutamine methyltransferase family. PrmC subfamily.</text>
</comment>
<dbReference type="Proteomes" id="UP000580043">
    <property type="component" value="Unassembled WGS sequence"/>
</dbReference>